<accession>A0ABP5UVF6</accession>
<dbReference type="InterPro" id="IPR000843">
    <property type="entry name" value="HTH_LacI"/>
</dbReference>
<dbReference type="EMBL" id="BAAARV010000108">
    <property type="protein sequence ID" value="GAA2387675.1"/>
    <property type="molecule type" value="Genomic_DNA"/>
</dbReference>
<keyword evidence="2 5" id="KW-0238">DNA-binding</keyword>
<keyword evidence="1" id="KW-0805">Transcription regulation</keyword>
<dbReference type="SMART" id="SM00354">
    <property type="entry name" value="HTH_LACI"/>
    <property type="match status" value="1"/>
</dbReference>
<protein>
    <submittedName>
        <fullName evidence="5">LacI family DNA-binding transcriptional regulator</fullName>
    </submittedName>
</protein>
<proteinExistence type="predicted"/>
<organism evidence="5 6">
    <name type="scientific">Dactylosporangium salmoneum</name>
    <dbReference type="NCBI Taxonomy" id="53361"/>
    <lineage>
        <taxon>Bacteria</taxon>
        <taxon>Bacillati</taxon>
        <taxon>Actinomycetota</taxon>
        <taxon>Actinomycetes</taxon>
        <taxon>Micromonosporales</taxon>
        <taxon>Micromonosporaceae</taxon>
        <taxon>Dactylosporangium</taxon>
    </lineage>
</organism>
<dbReference type="Gene3D" id="3.40.50.2300">
    <property type="match status" value="2"/>
</dbReference>
<evidence type="ECO:0000256" key="1">
    <source>
        <dbReference type="ARBA" id="ARBA00023015"/>
    </source>
</evidence>
<dbReference type="Gene3D" id="1.10.260.40">
    <property type="entry name" value="lambda repressor-like DNA-binding domains"/>
    <property type="match status" value="1"/>
</dbReference>
<gene>
    <name evidence="5" type="ORF">GCM10010170_098790</name>
</gene>
<sequence length="325" mass="34534">MAITLSQLAAELGLSTSTVSRAFSHPERLTAETVSRVLAAAQRHAYQPNRFAKALTTGKSMNIGLVVPDIANPFFPPLIKAAQHRARAHGYSVYVADGDENPKEEWNQLTHFAGHVDGVVLCSPRMSTTKLREIPAQDRVILVNREVPNMPCILIDSTVGMHQAVDHLVSLGHHEIAYIGGPARSWANTQRRKAVLERCRHHGLEPALLGPYVSTHEAGVDAARKLGRTAVTAAIAFDDVLAVGLVSGLQEAGLRVPEDLSVVGCDDVITEHTAPPLTSVSGGAATAGRVAVDALLSSFEGGSIGASRTVLPTELVVRRSTGPAR</sequence>
<dbReference type="InterPro" id="IPR010982">
    <property type="entry name" value="Lambda_DNA-bd_dom_sf"/>
</dbReference>
<reference evidence="6" key="1">
    <citation type="journal article" date="2019" name="Int. J. Syst. Evol. Microbiol.">
        <title>The Global Catalogue of Microorganisms (GCM) 10K type strain sequencing project: providing services to taxonomists for standard genome sequencing and annotation.</title>
        <authorList>
            <consortium name="The Broad Institute Genomics Platform"/>
            <consortium name="The Broad Institute Genome Sequencing Center for Infectious Disease"/>
            <person name="Wu L."/>
            <person name="Ma J."/>
        </authorList>
    </citation>
    <scope>NUCLEOTIDE SEQUENCE [LARGE SCALE GENOMIC DNA]</scope>
    <source>
        <strain evidence="6">JCM 3272</strain>
    </source>
</reference>
<dbReference type="PANTHER" id="PTHR30146">
    <property type="entry name" value="LACI-RELATED TRANSCRIPTIONAL REPRESSOR"/>
    <property type="match status" value="1"/>
</dbReference>
<dbReference type="Pfam" id="PF13377">
    <property type="entry name" value="Peripla_BP_3"/>
    <property type="match status" value="1"/>
</dbReference>
<dbReference type="PROSITE" id="PS50932">
    <property type="entry name" value="HTH_LACI_2"/>
    <property type="match status" value="1"/>
</dbReference>
<evidence type="ECO:0000256" key="3">
    <source>
        <dbReference type="ARBA" id="ARBA00023163"/>
    </source>
</evidence>
<dbReference type="Proteomes" id="UP001501444">
    <property type="component" value="Unassembled WGS sequence"/>
</dbReference>
<keyword evidence="6" id="KW-1185">Reference proteome</keyword>
<dbReference type="GO" id="GO:0003677">
    <property type="term" value="F:DNA binding"/>
    <property type="evidence" value="ECO:0007669"/>
    <property type="project" value="UniProtKB-KW"/>
</dbReference>
<keyword evidence="3" id="KW-0804">Transcription</keyword>
<dbReference type="SUPFAM" id="SSF47413">
    <property type="entry name" value="lambda repressor-like DNA-binding domains"/>
    <property type="match status" value="1"/>
</dbReference>
<dbReference type="PANTHER" id="PTHR30146:SF138">
    <property type="entry name" value="TRANSCRIPTIONAL REGULATORY PROTEIN"/>
    <property type="match status" value="1"/>
</dbReference>
<evidence type="ECO:0000259" key="4">
    <source>
        <dbReference type="PROSITE" id="PS50932"/>
    </source>
</evidence>
<dbReference type="SUPFAM" id="SSF53822">
    <property type="entry name" value="Periplasmic binding protein-like I"/>
    <property type="match status" value="1"/>
</dbReference>
<comment type="caution">
    <text evidence="5">The sequence shown here is derived from an EMBL/GenBank/DDBJ whole genome shotgun (WGS) entry which is preliminary data.</text>
</comment>
<feature type="domain" description="HTH lacI-type" evidence="4">
    <location>
        <begin position="3"/>
        <end position="57"/>
    </location>
</feature>
<evidence type="ECO:0000313" key="5">
    <source>
        <dbReference type="EMBL" id="GAA2387675.1"/>
    </source>
</evidence>
<name>A0ABP5UVF6_9ACTN</name>
<dbReference type="CDD" id="cd01392">
    <property type="entry name" value="HTH_LacI"/>
    <property type="match status" value="1"/>
</dbReference>
<dbReference type="InterPro" id="IPR028082">
    <property type="entry name" value="Peripla_BP_I"/>
</dbReference>
<dbReference type="Pfam" id="PF00356">
    <property type="entry name" value="LacI"/>
    <property type="match status" value="1"/>
</dbReference>
<dbReference type="InterPro" id="IPR046335">
    <property type="entry name" value="LacI/GalR-like_sensor"/>
</dbReference>
<evidence type="ECO:0000313" key="6">
    <source>
        <dbReference type="Proteomes" id="UP001501444"/>
    </source>
</evidence>
<dbReference type="CDD" id="cd06267">
    <property type="entry name" value="PBP1_LacI_sugar_binding-like"/>
    <property type="match status" value="1"/>
</dbReference>
<dbReference type="RefSeq" id="WP_344619678.1">
    <property type="nucleotide sequence ID" value="NZ_BAAARV010000108.1"/>
</dbReference>
<evidence type="ECO:0000256" key="2">
    <source>
        <dbReference type="ARBA" id="ARBA00023125"/>
    </source>
</evidence>